<dbReference type="InterPro" id="IPR000917">
    <property type="entry name" value="Sulfatase_N"/>
</dbReference>
<dbReference type="Pfam" id="PF00884">
    <property type="entry name" value="Sulfatase"/>
    <property type="match status" value="1"/>
</dbReference>
<feature type="signal peptide" evidence="1">
    <location>
        <begin position="1"/>
        <end position="22"/>
    </location>
</feature>
<keyword evidence="4" id="KW-1185">Reference proteome</keyword>
<dbReference type="Proteomes" id="UP000585050">
    <property type="component" value="Unassembled WGS sequence"/>
</dbReference>
<dbReference type="RefSeq" id="WP_168881551.1">
    <property type="nucleotide sequence ID" value="NZ_JABAIL010000002.1"/>
</dbReference>
<gene>
    <name evidence="3" type="ORF">HGP29_06450</name>
</gene>
<organism evidence="3 4">
    <name type="scientific">Flammeovirga agarivorans</name>
    <dbReference type="NCBI Taxonomy" id="2726742"/>
    <lineage>
        <taxon>Bacteria</taxon>
        <taxon>Pseudomonadati</taxon>
        <taxon>Bacteroidota</taxon>
        <taxon>Cytophagia</taxon>
        <taxon>Cytophagales</taxon>
        <taxon>Flammeovirgaceae</taxon>
        <taxon>Flammeovirga</taxon>
    </lineage>
</organism>
<protein>
    <submittedName>
        <fullName evidence="3">Arylsulfatase</fullName>
    </submittedName>
</protein>
<dbReference type="CDD" id="cd16142">
    <property type="entry name" value="ARS_like"/>
    <property type="match status" value="1"/>
</dbReference>
<dbReference type="AlphaFoldDB" id="A0A7X8SIM9"/>
<comment type="caution">
    <text evidence="3">The sequence shown here is derived from an EMBL/GenBank/DDBJ whole genome shotgun (WGS) entry which is preliminary data.</text>
</comment>
<dbReference type="InterPro" id="IPR017850">
    <property type="entry name" value="Alkaline_phosphatase_core_sf"/>
</dbReference>
<evidence type="ECO:0000313" key="3">
    <source>
        <dbReference type="EMBL" id="NLR90837.1"/>
    </source>
</evidence>
<name>A0A7X8SIM9_9BACT</name>
<keyword evidence="1" id="KW-0732">Signal</keyword>
<evidence type="ECO:0000313" key="4">
    <source>
        <dbReference type="Proteomes" id="UP000585050"/>
    </source>
</evidence>
<feature type="chain" id="PRO_5030810510" evidence="1">
    <location>
        <begin position="23"/>
        <end position="521"/>
    </location>
</feature>
<evidence type="ECO:0000259" key="2">
    <source>
        <dbReference type="Pfam" id="PF00884"/>
    </source>
</evidence>
<dbReference type="PANTHER" id="PTHR43751">
    <property type="entry name" value="SULFATASE"/>
    <property type="match status" value="1"/>
</dbReference>
<dbReference type="Gene3D" id="3.30.1120.10">
    <property type="match status" value="1"/>
</dbReference>
<feature type="domain" description="Sulfatase N-terminal" evidence="2">
    <location>
        <begin position="29"/>
        <end position="355"/>
    </location>
</feature>
<dbReference type="PANTHER" id="PTHR43751:SF2">
    <property type="entry name" value="SULFATASE N-TERMINAL DOMAIN-CONTAINING PROTEIN"/>
    <property type="match status" value="1"/>
</dbReference>
<accession>A0A7X8SIM9</accession>
<dbReference type="Gene3D" id="3.40.720.10">
    <property type="entry name" value="Alkaline Phosphatase, subunit A"/>
    <property type="match status" value="1"/>
</dbReference>
<dbReference type="Pfam" id="PF14707">
    <property type="entry name" value="Sulfatase_C"/>
    <property type="match status" value="1"/>
</dbReference>
<reference evidence="3 4" key="1">
    <citation type="submission" date="2020-04" db="EMBL/GenBank/DDBJ databases">
        <title>Flammeovirga sp. SR4, a novel species isolated from seawater.</title>
        <authorList>
            <person name="Wang X."/>
        </authorList>
    </citation>
    <scope>NUCLEOTIDE SEQUENCE [LARGE SCALE GENOMIC DNA]</scope>
    <source>
        <strain evidence="3 4">SR4</strain>
    </source>
</reference>
<evidence type="ECO:0000256" key="1">
    <source>
        <dbReference type="SAM" id="SignalP"/>
    </source>
</evidence>
<dbReference type="InterPro" id="IPR052701">
    <property type="entry name" value="GAG_Ulvan_Degrading_Sulfatases"/>
</dbReference>
<dbReference type="SUPFAM" id="SSF53649">
    <property type="entry name" value="Alkaline phosphatase-like"/>
    <property type="match status" value="1"/>
</dbReference>
<proteinExistence type="predicted"/>
<sequence length="521" mass="59223">MKKILLTVAALVMGFASTQAFAKKDPKKPNFLILWGDDIGMYNLSFWNRGMMGYKTPNIDRIAEEGIAFTDYMAEQSCTAGRSSFITGQSGIRTGMTKVGLPGAEKGLTDDTPTLAELMKAEGYATGQFGKNHFGDRDVDLPTNHGFDEFFGNLYHLNAEEEPELPDYPKDPEFKKKFGPRGVIHSYADGRVSDTGPLTKKRMETIDNEVMGVAQEFIKKQVDSDTPFFVWFNTTRMHFRTHISEEEQGLSKGQGIYADAMVSHDQVIGQMLDFIEKLGVEENTFVMYSTDNGPHYNSWPDAAVTPFRGEKNTNWEGAYRVPCMVKYPGHIPAGQVSNGMVSHLDWVPTILHYAGNDHIKEDLLKGGVKANGKEFKAHLDGYDLVAHLESEGKVESPRHEFLYFNDDAQLTAIRMDDWKVVFMEQRAHQMAVWSEPFVPLRLPKIFNLRRDPYERADIDSNAYWDWYFDHVPYLYMAQDKVGQFMSSLMEYPPKQKAASFSVDQIIEMIMKQTEAMKSEQN</sequence>
<dbReference type="EMBL" id="JABAIL010000002">
    <property type="protein sequence ID" value="NLR90837.1"/>
    <property type="molecule type" value="Genomic_DNA"/>
</dbReference>